<dbReference type="InterPro" id="IPR057895">
    <property type="entry name" value="Mom"/>
</dbReference>
<organism evidence="2 3">
    <name type="scientific">Kribbella orskensis</name>
    <dbReference type="NCBI Taxonomy" id="2512216"/>
    <lineage>
        <taxon>Bacteria</taxon>
        <taxon>Bacillati</taxon>
        <taxon>Actinomycetota</taxon>
        <taxon>Actinomycetes</taxon>
        <taxon>Propionibacteriales</taxon>
        <taxon>Kribbellaceae</taxon>
        <taxon>Kribbella</taxon>
    </lineage>
</organism>
<evidence type="ECO:0000313" key="2">
    <source>
        <dbReference type="EMBL" id="TCO29296.1"/>
    </source>
</evidence>
<evidence type="ECO:0000256" key="1">
    <source>
        <dbReference type="SAM" id="MobiDB-lite"/>
    </source>
</evidence>
<proteinExistence type="predicted"/>
<feature type="region of interest" description="Disordered" evidence="1">
    <location>
        <begin position="1"/>
        <end position="23"/>
    </location>
</feature>
<evidence type="ECO:0000313" key="3">
    <source>
        <dbReference type="Proteomes" id="UP000295818"/>
    </source>
</evidence>
<dbReference type="EMBL" id="SLWM01000002">
    <property type="protein sequence ID" value="TCO29296.1"/>
    <property type="molecule type" value="Genomic_DNA"/>
</dbReference>
<gene>
    <name evidence="2" type="ORF">EV644_10212</name>
</gene>
<protein>
    <submittedName>
        <fullName evidence="2">Uncharacterized protein</fullName>
    </submittedName>
</protein>
<comment type="caution">
    <text evidence="2">The sequence shown here is derived from an EMBL/GenBank/DDBJ whole genome shotgun (WGS) entry which is preliminary data.</text>
</comment>
<dbReference type="Proteomes" id="UP000295818">
    <property type="component" value="Unassembled WGS sequence"/>
</dbReference>
<dbReference type="Pfam" id="PF25680">
    <property type="entry name" value="Mom"/>
    <property type="match status" value="1"/>
</dbReference>
<sequence>MVSTPPQQKASVARPAGSPAAPLTVAPVRSATVSLDECRGHDSEFAELARKAAERNNVEPRALIVRTLLHLPRVARRDGQIRWRQIETELARCSTELRADQAKVADLLPHANFKLQELLFVRYDGRLAEQIFGHLHYLRSARPGSLNYALVDPRYGQPVSLCSVSPLEWKRVGSQITRQFDVPMSAVWDISRVYSFAVAPPNAISYLLSRVRTAIRQAAPQVELLSTAVDPNLGFTGSSYLAANWHRWMTIKPRPYLYFDRGYMSPRQLRAAFQTTNVAELRATFDNRFEQSQATLLDSMIFCCRTRGETENVPEGLQRRLHR</sequence>
<reference evidence="2 3" key="1">
    <citation type="journal article" date="2015" name="Stand. Genomic Sci.">
        <title>Genomic Encyclopedia of Bacterial and Archaeal Type Strains, Phase III: the genomes of soil and plant-associated and newly described type strains.</title>
        <authorList>
            <person name="Whitman W.B."/>
            <person name="Woyke T."/>
            <person name="Klenk H.P."/>
            <person name="Zhou Y."/>
            <person name="Lilburn T.G."/>
            <person name="Beck B.J."/>
            <person name="De Vos P."/>
            <person name="Vandamme P."/>
            <person name="Eisen J.A."/>
            <person name="Garrity G."/>
            <person name="Hugenholtz P."/>
            <person name="Kyrpides N.C."/>
        </authorList>
    </citation>
    <scope>NUCLEOTIDE SEQUENCE [LARGE SCALE GENOMIC DNA]</scope>
    <source>
        <strain evidence="2 3">VKM Ac-2538</strain>
    </source>
</reference>
<feature type="compositionally biased region" description="Polar residues" evidence="1">
    <location>
        <begin position="1"/>
        <end position="10"/>
    </location>
</feature>
<accession>A0ABY2BQZ9</accession>
<keyword evidence="3" id="KW-1185">Reference proteome</keyword>
<name>A0ABY2BQZ9_9ACTN</name>